<dbReference type="GO" id="GO:0005794">
    <property type="term" value="C:Golgi apparatus"/>
    <property type="evidence" value="ECO:0007669"/>
    <property type="project" value="UniProtKB-SubCell"/>
</dbReference>
<comment type="caution">
    <text evidence="30">The sequence shown here is derived from an EMBL/GenBank/DDBJ whole genome shotgun (WGS) entry which is preliminary data.</text>
</comment>
<dbReference type="Pfam" id="PF16726">
    <property type="entry name" value="OCRL_clath_bd"/>
    <property type="match status" value="1"/>
</dbReference>
<evidence type="ECO:0000256" key="27">
    <source>
        <dbReference type="ARBA" id="ARBA00083718"/>
    </source>
</evidence>
<evidence type="ECO:0000256" key="15">
    <source>
        <dbReference type="ARBA" id="ARBA00023098"/>
    </source>
</evidence>
<dbReference type="GO" id="GO:0004439">
    <property type="term" value="F:phosphatidylinositol-4,5-bisphosphate 5-phosphatase activity"/>
    <property type="evidence" value="ECO:0007669"/>
    <property type="project" value="UniProtKB-EC"/>
</dbReference>
<evidence type="ECO:0000256" key="7">
    <source>
        <dbReference type="ARBA" id="ARBA00012981"/>
    </source>
</evidence>
<dbReference type="GO" id="GO:0030030">
    <property type="term" value="P:cell projection organization"/>
    <property type="evidence" value="ECO:0007669"/>
    <property type="project" value="UniProtKB-KW"/>
</dbReference>
<dbReference type="Pfam" id="PF21310">
    <property type="entry name" value="OCRL-like_ASH"/>
    <property type="match status" value="1"/>
</dbReference>
<dbReference type="InterPro" id="IPR008936">
    <property type="entry name" value="Rho_GTPase_activation_prot"/>
</dbReference>
<dbReference type="PANTHER" id="PTHR11200">
    <property type="entry name" value="INOSITOL 5-PHOSPHATASE"/>
    <property type="match status" value="1"/>
</dbReference>
<proteinExistence type="inferred from homology"/>
<evidence type="ECO:0000313" key="31">
    <source>
        <dbReference type="Proteomes" id="UP000276834"/>
    </source>
</evidence>
<evidence type="ECO:0000256" key="2">
    <source>
        <dbReference type="ARBA" id="ARBA00004504"/>
    </source>
</evidence>
<dbReference type="InterPro" id="IPR031995">
    <property type="entry name" value="OCRL_clath-bd"/>
</dbReference>
<evidence type="ECO:0000256" key="17">
    <source>
        <dbReference type="ARBA" id="ARBA00023176"/>
    </source>
</evidence>
<keyword evidence="14" id="KW-0969">Cilium</keyword>
<dbReference type="InterPro" id="IPR000300">
    <property type="entry name" value="IPPc"/>
</dbReference>
<dbReference type="FunFam" id="2.30.29.110:FF:000001">
    <property type="entry name" value="inositol polyphosphate 5-phosphatase OCRL-1"/>
    <property type="match status" value="1"/>
</dbReference>
<evidence type="ECO:0000256" key="12">
    <source>
        <dbReference type="ARBA" id="ARBA00022801"/>
    </source>
</evidence>
<evidence type="ECO:0000256" key="19">
    <source>
        <dbReference type="ARBA" id="ARBA00023329"/>
    </source>
</evidence>
<feature type="domain" description="Rho-GAP" evidence="29">
    <location>
        <begin position="721"/>
        <end position="902"/>
    </location>
</feature>
<dbReference type="Pfam" id="PF22669">
    <property type="entry name" value="Exo_endo_phos2"/>
    <property type="match status" value="1"/>
</dbReference>
<dbReference type="FunFam" id="3.60.10.10:FF:000004">
    <property type="entry name" value="Type II inositol 1,4,5-trisphosphate 5-phosphatase"/>
    <property type="match status" value="1"/>
</dbReference>
<dbReference type="InterPro" id="IPR048869">
    <property type="entry name" value="OCRL-1_2_ASH"/>
</dbReference>
<keyword evidence="16" id="KW-0472">Membrane</keyword>
<evidence type="ECO:0000256" key="26">
    <source>
        <dbReference type="ARBA" id="ARBA00075827"/>
    </source>
</evidence>
<accession>A0A3L8RT96</accession>
<dbReference type="InterPro" id="IPR013783">
    <property type="entry name" value="Ig-like_fold"/>
</dbReference>
<dbReference type="GO" id="GO:0004445">
    <property type="term" value="F:inositol-polyphosphate 5-phosphatase activity"/>
    <property type="evidence" value="ECO:0007669"/>
    <property type="project" value="UniProtKB-EC"/>
</dbReference>
<evidence type="ECO:0000313" key="30">
    <source>
        <dbReference type="EMBL" id="RLV84239.1"/>
    </source>
</evidence>
<evidence type="ECO:0000256" key="20">
    <source>
        <dbReference type="ARBA" id="ARBA00023377"/>
    </source>
</evidence>
<dbReference type="GO" id="GO:0031901">
    <property type="term" value="C:early endosome membrane"/>
    <property type="evidence" value="ECO:0007669"/>
    <property type="project" value="UniProtKB-SubCell"/>
</dbReference>
<evidence type="ECO:0000256" key="24">
    <source>
        <dbReference type="ARBA" id="ARBA00053522"/>
    </source>
</evidence>
<comment type="subcellular location">
    <subcellularLocation>
        <location evidence="2">Cell projection</location>
        <location evidence="2">Cilium</location>
        <location evidence="2">Photoreceptor outer segment</location>
    </subcellularLocation>
    <subcellularLocation>
        <location evidence="3">Cytoplasmic vesicle</location>
        <location evidence="3">Phagosome membrane</location>
    </subcellularLocation>
    <subcellularLocation>
        <location evidence="1">Early endosome membrane</location>
    </subcellularLocation>
    <subcellularLocation>
        <location evidence="5">Golgi apparatus</location>
        <location evidence="5">trans-Golgi network</location>
    </subcellularLocation>
    <subcellularLocation>
        <location evidence="4">Membrane</location>
        <location evidence="4">Clathrin-coated pit</location>
    </subcellularLocation>
</comment>
<dbReference type="GO" id="GO:0046856">
    <property type="term" value="P:phosphatidylinositol dephosphorylation"/>
    <property type="evidence" value="ECO:0007669"/>
    <property type="project" value="InterPro"/>
</dbReference>
<keyword evidence="12" id="KW-0378">Hydrolase</keyword>
<evidence type="ECO:0000256" key="3">
    <source>
        <dbReference type="ARBA" id="ARBA00004580"/>
    </source>
</evidence>
<organism evidence="30 31">
    <name type="scientific">Chloebia gouldiae</name>
    <name type="common">Gouldian finch</name>
    <name type="synonym">Erythrura gouldiae</name>
    <dbReference type="NCBI Taxonomy" id="44316"/>
    <lineage>
        <taxon>Eukaryota</taxon>
        <taxon>Metazoa</taxon>
        <taxon>Chordata</taxon>
        <taxon>Craniata</taxon>
        <taxon>Vertebrata</taxon>
        <taxon>Euteleostomi</taxon>
        <taxon>Archelosauria</taxon>
        <taxon>Archosauria</taxon>
        <taxon>Dinosauria</taxon>
        <taxon>Saurischia</taxon>
        <taxon>Theropoda</taxon>
        <taxon>Coelurosauria</taxon>
        <taxon>Aves</taxon>
        <taxon>Neognathae</taxon>
        <taxon>Neoaves</taxon>
        <taxon>Telluraves</taxon>
        <taxon>Australaves</taxon>
        <taxon>Passeriformes</taxon>
        <taxon>Passeroidea</taxon>
        <taxon>Passeridae</taxon>
        <taxon>Chloebia</taxon>
    </lineage>
</organism>
<dbReference type="Proteomes" id="UP000276834">
    <property type="component" value="Unassembled WGS sequence"/>
</dbReference>
<keyword evidence="15" id="KW-0443">Lipid metabolism</keyword>
<dbReference type="SUPFAM" id="SSF56219">
    <property type="entry name" value="DNase I-like"/>
    <property type="match status" value="1"/>
</dbReference>
<evidence type="ECO:0000256" key="11">
    <source>
        <dbReference type="ARBA" id="ARBA00022794"/>
    </source>
</evidence>
<dbReference type="PROSITE" id="PS50238">
    <property type="entry name" value="RHOGAP"/>
    <property type="match status" value="1"/>
</dbReference>
<comment type="catalytic activity">
    <reaction evidence="22">
        <text>1D-myo-inositol 1,4,5-trisphosphate + H2O = 1D-myo-inositol 1,4-bisphosphate + phosphate</text>
        <dbReference type="Rhea" id="RHEA:19797"/>
        <dbReference type="ChEBI" id="CHEBI:15377"/>
        <dbReference type="ChEBI" id="CHEBI:43474"/>
        <dbReference type="ChEBI" id="CHEBI:58282"/>
        <dbReference type="ChEBI" id="CHEBI:203600"/>
        <dbReference type="EC" id="3.1.3.56"/>
    </reaction>
    <physiologicalReaction direction="left-to-right" evidence="22">
        <dbReference type="Rhea" id="RHEA:19798"/>
    </physiologicalReaction>
</comment>
<evidence type="ECO:0000259" key="29">
    <source>
        <dbReference type="PROSITE" id="PS50238"/>
    </source>
</evidence>
<feature type="region of interest" description="Disordered" evidence="28">
    <location>
        <begin position="182"/>
        <end position="221"/>
    </location>
</feature>
<evidence type="ECO:0000256" key="22">
    <source>
        <dbReference type="ARBA" id="ARBA00051894"/>
    </source>
</evidence>
<evidence type="ECO:0000256" key="21">
    <source>
        <dbReference type="ARBA" id="ARBA00050516"/>
    </source>
</evidence>
<evidence type="ECO:0000256" key="13">
    <source>
        <dbReference type="ARBA" id="ARBA00023034"/>
    </source>
</evidence>
<name>A0A3L8RT96_CHLGU</name>
<dbReference type="EC" id="3.1.3.86" evidence="7"/>
<sequence>MEARAAGCGLLVSTARGGPGGRGGGGAGQPGHRSVAGAEVRAGRREPCVLGLERRAGRYGVVIRSQEKENSDPDYIPINSRFKCVQEAEETLLIDIATNSCKVRIQGDEAPERLFEIPDEECCLGFLSEVQSIQEAHLKASLPEPKDSAIWHQVEKSLTGLSPGALGFEDDFNTLSLEEKRNMQNHQTGSRREPPPPPVPQNKQFHREREGTSRDQPKVTNTMRKIFLPSTQSGQREGLIKHVLAKREKAYINLHNFRFFVGTWNVNGQSPDSYLTPWLVYDMEPPDFYCIGFQELDLSTEAFFYLDSTKEQEWLSAVERSLHPKAKYKKVQMVRLVGMMLLIFAKKDHLSNIREVVTESVGTGVMGKMGNKGGVAIRFMFHNTTFCVVNSHLAAHVEDFERRNQDYKDICARMSFLIPSSDCLSELNIMKHDEVKNLISKNELQKLLTYDQLNIQRTQKKAFADFMEGDINFIPTYKYDSKTDRWDSSGKCRVPAWCDRILWRGGNVSQLRYCGHMELKTSDHKPVSALFCIGVKVVDEQKYRKLFEDIVRIMDRMENDFLPSLELSRREFEFENVKFRQLQKQRFQITNNGQVTCHFSFIPKLNDSHYCKPWLRAEPCEGYLEPDESTEISLDVYVSKDSVTLLNSGEDKIEDILVLHLDRGKDYFLTISGTYLPSCFGTSLEALCRMKRPIREVPVTKLIDLEEDSFLEKEKSVLQMGSLDSEEASEVPLQVPKEIWLLVDHLFKHALHQEDLFQTPGMQEELEQIIDCLDTSIPETIPGSNHSVAEALLIFLEALPEPVICYELYQRCLEGSHSSRLCRQVIVQLPSCHRNVFRYLMSFLRELLRYSEDNNVSATMIAALFSSLLLRPPPNLMARQTQQDRQRAINFLYSFLLTGDEE</sequence>
<dbReference type="Gene3D" id="1.10.555.10">
    <property type="entry name" value="Rho GTPase activation protein"/>
    <property type="match status" value="1"/>
</dbReference>
<dbReference type="CDD" id="cd09093">
    <property type="entry name" value="INPP5c_INPP5B"/>
    <property type="match status" value="1"/>
</dbReference>
<evidence type="ECO:0000256" key="9">
    <source>
        <dbReference type="ARBA" id="ARBA00013044"/>
    </source>
</evidence>
<comment type="similarity">
    <text evidence="6">Belongs to the inositol 1,4,5-trisphosphate 5-phosphatase type II family.</text>
</comment>
<feature type="compositionally biased region" description="Gly residues" evidence="28">
    <location>
        <begin position="17"/>
        <end position="29"/>
    </location>
</feature>
<dbReference type="SMART" id="SM00324">
    <property type="entry name" value="RhoGAP"/>
    <property type="match status" value="1"/>
</dbReference>
<dbReference type="EC" id="3.1.3.56" evidence="8"/>
<evidence type="ECO:0000256" key="25">
    <source>
        <dbReference type="ARBA" id="ARBA00072712"/>
    </source>
</evidence>
<comment type="catalytic activity">
    <reaction evidence="23">
        <text>1D-myo-inositol 1,3,4,5-tetrakisphosphate + H2O = 1D-myo-inositol 1,3,4-trisphosphate + phosphate</text>
        <dbReference type="Rhea" id="RHEA:11392"/>
        <dbReference type="ChEBI" id="CHEBI:15377"/>
        <dbReference type="ChEBI" id="CHEBI:43474"/>
        <dbReference type="ChEBI" id="CHEBI:57895"/>
        <dbReference type="ChEBI" id="CHEBI:58414"/>
        <dbReference type="EC" id="3.1.3.56"/>
    </reaction>
    <physiologicalReaction direction="left-to-right" evidence="23">
        <dbReference type="Rhea" id="RHEA:11393"/>
    </physiologicalReaction>
</comment>
<reference evidence="30 31" key="1">
    <citation type="journal article" date="2018" name="Proc. R. Soc. B">
        <title>A non-coding region near Follistatin controls head colour polymorphism in the Gouldian finch.</title>
        <authorList>
            <person name="Toomey M.B."/>
            <person name="Marques C.I."/>
            <person name="Andrade P."/>
            <person name="Araujo P.M."/>
            <person name="Sabatino S."/>
            <person name="Gazda M.A."/>
            <person name="Afonso S."/>
            <person name="Lopes R.J."/>
            <person name="Corbo J.C."/>
            <person name="Carneiro M."/>
        </authorList>
    </citation>
    <scope>NUCLEOTIDE SEQUENCE [LARGE SCALE GENOMIC DNA]</scope>
    <source>
        <strain evidence="30">Red01</strain>
        <tissue evidence="30">Muscle</tissue>
    </source>
</reference>
<dbReference type="CDD" id="cd04380">
    <property type="entry name" value="RhoGAP_OCRL1"/>
    <property type="match status" value="1"/>
</dbReference>
<keyword evidence="19" id="KW-0968">Cytoplasmic vesicle</keyword>
<dbReference type="InterPro" id="IPR036691">
    <property type="entry name" value="Endo/exonu/phosph_ase_sf"/>
</dbReference>
<evidence type="ECO:0000256" key="23">
    <source>
        <dbReference type="ARBA" id="ARBA00052071"/>
    </source>
</evidence>
<evidence type="ECO:0000256" key="4">
    <source>
        <dbReference type="ARBA" id="ARBA00004600"/>
    </source>
</evidence>
<dbReference type="GO" id="GO:0034485">
    <property type="term" value="F:phosphatidylinositol-3,4,5-trisphosphate 5-phosphatase activity"/>
    <property type="evidence" value="ECO:0007669"/>
    <property type="project" value="UniProtKB-EC"/>
</dbReference>
<evidence type="ECO:0000256" key="10">
    <source>
        <dbReference type="ARBA" id="ARBA00022753"/>
    </source>
</evidence>
<comment type="catalytic activity">
    <reaction evidence="21">
        <text>a 1,2-diacyl-sn-glycero-3-phospho-(1D-myo-inositol-4,5-bisphosphate) + H2O = a 1,2-diacyl-sn-glycero-3-phospho-(1D-myo-inositol 4-phosphate) + phosphate</text>
        <dbReference type="Rhea" id="RHEA:22764"/>
        <dbReference type="ChEBI" id="CHEBI:15377"/>
        <dbReference type="ChEBI" id="CHEBI:43474"/>
        <dbReference type="ChEBI" id="CHEBI:58178"/>
        <dbReference type="ChEBI" id="CHEBI:58456"/>
        <dbReference type="EC" id="3.1.3.36"/>
    </reaction>
    <physiologicalReaction direction="left-to-right" evidence="21">
        <dbReference type="Rhea" id="RHEA:22765"/>
    </physiologicalReaction>
</comment>
<protein>
    <recommendedName>
        <fullName evidence="25">Inositol polyphosphate 5-phosphatase OCRL</fullName>
        <ecNumber evidence="9">3.1.3.36</ecNumber>
        <ecNumber evidence="8">3.1.3.56</ecNumber>
        <ecNumber evidence="7">3.1.3.86</ecNumber>
    </recommendedName>
    <alternativeName>
        <fullName evidence="26">Inositol polyphosphate 5-phosphatase OCRL-1</fullName>
    </alternativeName>
    <alternativeName>
        <fullName evidence="27">Phosphatidylinositol 3,4,5-triphosphate 5-phosphatase</fullName>
    </alternativeName>
</protein>
<dbReference type="InterPro" id="IPR046985">
    <property type="entry name" value="IP5"/>
</dbReference>
<evidence type="ECO:0000256" key="1">
    <source>
        <dbReference type="ARBA" id="ARBA00004146"/>
    </source>
</evidence>
<dbReference type="InterPro" id="IPR000198">
    <property type="entry name" value="RhoGAP_dom"/>
</dbReference>
<evidence type="ECO:0000256" key="8">
    <source>
        <dbReference type="ARBA" id="ARBA00012997"/>
    </source>
</evidence>
<dbReference type="AlphaFoldDB" id="A0A3L8RT96"/>
<evidence type="ECO:0000256" key="14">
    <source>
        <dbReference type="ARBA" id="ARBA00023069"/>
    </source>
</evidence>
<keyword evidence="17" id="KW-0168">Coated pit</keyword>
<dbReference type="EMBL" id="QUSF01000288">
    <property type="protein sequence ID" value="RLV84239.1"/>
    <property type="molecule type" value="Genomic_DNA"/>
</dbReference>
<dbReference type="FunFam" id="1.10.555.10:FF:000012">
    <property type="entry name" value="Putative inositol polyphosphate 5-phosphatase OCRL-1"/>
    <property type="match status" value="1"/>
</dbReference>
<feature type="compositionally biased region" description="Basic and acidic residues" evidence="28">
    <location>
        <begin position="205"/>
        <end position="217"/>
    </location>
</feature>
<dbReference type="GO" id="GO:0007165">
    <property type="term" value="P:signal transduction"/>
    <property type="evidence" value="ECO:0007669"/>
    <property type="project" value="InterPro"/>
</dbReference>
<dbReference type="Gene3D" id="3.60.10.10">
    <property type="entry name" value="Endonuclease/exonuclease/phosphatase"/>
    <property type="match status" value="1"/>
</dbReference>
<dbReference type="STRING" id="44316.ENSEGOP00005017176"/>
<dbReference type="GO" id="GO:0005905">
    <property type="term" value="C:clathrin-coated pit"/>
    <property type="evidence" value="ECO:0007669"/>
    <property type="project" value="UniProtKB-SubCell"/>
</dbReference>
<dbReference type="FunFam" id="2.60.40.10:FF:000132">
    <property type="entry name" value="Inositol polyphosphate 5-phosphatase OCRL-1 isoform b"/>
    <property type="match status" value="1"/>
</dbReference>
<dbReference type="GO" id="GO:0001750">
    <property type="term" value="C:photoreceptor outer segment"/>
    <property type="evidence" value="ECO:0007669"/>
    <property type="project" value="UniProtKB-SubCell"/>
</dbReference>
<feature type="region of interest" description="Disordered" evidence="28">
    <location>
        <begin position="17"/>
        <end position="40"/>
    </location>
</feature>
<evidence type="ECO:0000256" key="6">
    <source>
        <dbReference type="ARBA" id="ARBA00005910"/>
    </source>
</evidence>
<keyword evidence="11" id="KW-0970">Cilium biogenesis/degradation</keyword>
<keyword evidence="13" id="KW-0333">Golgi apparatus</keyword>
<keyword evidence="10" id="KW-0967">Endosome</keyword>
<evidence type="ECO:0000256" key="18">
    <source>
        <dbReference type="ARBA" id="ARBA00023273"/>
    </source>
</evidence>
<dbReference type="InterPro" id="IPR047078">
    <property type="entry name" value="RhoGAP_OCRL1"/>
</dbReference>
<dbReference type="SMART" id="SM00128">
    <property type="entry name" value="IPPc"/>
    <property type="match status" value="1"/>
</dbReference>
<comment type="function">
    <text evidence="24">Catalyzes the hydrolysis of the 5-position phosphate of phosphatidylinositol 4,5-bisphosphate (PtdIns(4,5)P2) and phosphatidylinositol-3,4,5-bisphosphate (PtdIns(3,4,5)P3), with the greatest catalytic activity towards PtdIns(4,5)P2. Able also to hydrolyze the 5-phosphate of inositol 1,4,5-trisphosphate and of inositol 1,3,4,5-tetrakisphosphate. Regulates traffic in the endosomal pathway by regulating the specific pool of phosphatidylinositol 4,5-bisphosphate that is associated with endosomes. Involved in primary cilia assembly. Acts as a regulator of phagocytosis, hydrolyzing PtdIns(4,5)P2 to promote phagosome closure, through attenuation of PI3K signaling.</text>
</comment>
<gene>
    <name evidence="30" type="ORF">DV515_00016315</name>
</gene>
<evidence type="ECO:0000256" key="28">
    <source>
        <dbReference type="SAM" id="MobiDB-lite"/>
    </source>
</evidence>
<comment type="catalytic activity">
    <reaction evidence="20">
        <text>a 1,2-diacyl-sn-glycero-3-phospho-(1D-myo-inositol-3,4,5-trisphosphate) + H2O = a 1,2-diacyl-sn-glycero-3-phospho-(1D-myo-inositol-3,4-bisphosphate) + phosphate</text>
        <dbReference type="Rhea" id="RHEA:25528"/>
        <dbReference type="ChEBI" id="CHEBI:15377"/>
        <dbReference type="ChEBI" id="CHEBI:43474"/>
        <dbReference type="ChEBI" id="CHEBI:57658"/>
        <dbReference type="ChEBI" id="CHEBI:57836"/>
        <dbReference type="EC" id="3.1.3.86"/>
    </reaction>
    <physiologicalReaction direction="left-to-right" evidence="20">
        <dbReference type="Rhea" id="RHEA:25529"/>
    </physiologicalReaction>
</comment>
<dbReference type="SUPFAM" id="SSF48350">
    <property type="entry name" value="GTPase activation domain, GAP"/>
    <property type="match status" value="1"/>
</dbReference>
<evidence type="ECO:0000256" key="16">
    <source>
        <dbReference type="ARBA" id="ARBA00023136"/>
    </source>
</evidence>
<keyword evidence="18" id="KW-0966">Cell projection</keyword>
<dbReference type="EC" id="3.1.3.36" evidence="9"/>
<dbReference type="GO" id="GO:0030670">
    <property type="term" value="C:phagocytic vesicle membrane"/>
    <property type="evidence" value="ECO:0007669"/>
    <property type="project" value="UniProtKB-SubCell"/>
</dbReference>
<evidence type="ECO:0000256" key="5">
    <source>
        <dbReference type="ARBA" id="ARBA00004601"/>
    </source>
</evidence>
<keyword evidence="31" id="KW-1185">Reference proteome</keyword>
<dbReference type="PANTHER" id="PTHR11200:SF176">
    <property type="entry name" value="INOSITOL POLYPHOSPHATE 5-PHOSPHATASE OCRL"/>
    <property type="match status" value="1"/>
</dbReference>
<dbReference type="Pfam" id="PF00620">
    <property type="entry name" value="RhoGAP"/>
    <property type="match status" value="1"/>
</dbReference>
<dbReference type="Gene3D" id="2.60.40.10">
    <property type="entry name" value="Immunoglobulins"/>
    <property type="match status" value="1"/>
</dbReference>
<dbReference type="Gene3D" id="2.30.29.110">
    <property type="match status" value="1"/>
</dbReference>
<dbReference type="OrthoDB" id="7862313at2759"/>
<dbReference type="InterPro" id="IPR037793">
    <property type="entry name" value="OCRL1/INPP5B_INPP5c"/>
</dbReference>